<organism evidence="8 9">
    <name type="scientific">Seminavis robusta</name>
    <dbReference type="NCBI Taxonomy" id="568900"/>
    <lineage>
        <taxon>Eukaryota</taxon>
        <taxon>Sar</taxon>
        <taxon>Stramenopiles</taxon>
        <taxon>Ochrophyta</taxon>
        <taxon>Bacillariophyta</taxon>
        <taxon>Bacillariophyceae</taxon>
        <taxon>Bacillariophycidae</taxon>
        <taxon>Naviculales</taxon>
        <taxon>Naviculaceae</taxon>
        <taxon>Seminavis</taxon>
    </lineage>
</organism>
<dbReference type="SMART" id="SM00014">
    <property type="entry name" value="acidPPc"/>
    <property type="match status" value="1"/>
</dbReference>
<dbReference type="GO" id="GO:0046839">
    <property type="term" value="P:phospholipid dephosphorylation"/>
    <property type="evidence" value="ECO:0007669"/>
    <property type="project" value="TreeGrafter"/>
</dbReference>
<evidence type="ECO:0000256" key="4">
    <source>
        <dbReference type="ARBA" id="ARBA00022989"/>
    </source>
</evidence>
<sequence>MTRETEHLDFLLPSQTAASPSNDGIPVGRKAMAATSQQLSAQRTFDSDDDLLVDHDVDVVEENPAAVINTPSTILQSSPAWDCRAVHWPPRSWKSLAVQGRAYADSLNLIFEVSCLGVFVLVCYILPNILIPSHQRPIPIQTIGDGEALIDLTFDNEYHQNETVPGSLLAILCVGIPFVLFALMGTFLGPRGDAHAALCSYLLAMALKIFAVACIKNYAGYLRPNFYNMCQFNSKTLVCDDETTSARESFPSGHAATALSSMTLVALFFLGKVRGGTRQRGVMLVNDDPWSIIWTPSLVSKLLAVLAVSPIMFGMLIAASRVRDGWHHPADVVCGGVVGVGCALFAHSLW</sequence>
<dbReference type="GO" id="GO:0016020">
    <property type="term" value="C:membrane"/>
    <property type="evidence" value="ECO:0007669"/>
    <property type="project" value="UniProtKB-SubCell"/>
</dbReference>
<comment type="similarity">
    <text evidence="2">Belongs to the PA-phosphatase related phosphoesterase family.</text>
</comment>
<name>A0A9N8ES89_9STRA</name>
<dbReference type="Proteomes" id="UP001153069">
    <property type="component" value="Unassembled WGS sequence"/>
</dbReference>
<dbReference type="EMBL" id="CAICTM010001547">
    <property type="protein sequence ID" value="CAB9524536.1"/>
    <property type="molecule type" value="Genomic_DNA"/>
</dbReference>
<comment type="caution">
    <text evidence="8">The sequence shown here is derived from an EMBL/GenBank/DDBJ whole genome shotgun (WGS) entry which is preliminary data.</text>
</comment>
<accession>A0A9N8ES89</accession>
<feature type="transmembrane region" description="Helical" evidence="6">
    <location>
        <begin position="293"/>
        <end position="318"/>
    </location>
</feature>
<dbReference type="GO" id="GO:0006644">
    <property type="term" value="P:phospholipid metabolic process"/>
    <property type="evidence" value="ECO:0007669"/>
    <property type="project" value="InterPro"/>
</dbReference>
<evidence type="ECO:0000256" key="6">
    <source>
        <dbReference type="SAM" id="Phobius"/>
    </source>
</evidence>
<evidence type="ECO:0000313" key="9">
    <source>
        <dbReference type="Proteomes" id="UP001153069"/>
    </source>
</evidence>
<evidence type="ECO:0000256" key="3">
    <source>
        <dbReference type="ARBA" id="ARBA00022692"/>
    </source>
</evidence>
<dbReference type="PANTHER" id="PTHR10165:SF35">
    <property type="entry name" value="RE23632P"/>
    <property type="match status" value="1"/>
</dbReference>
<dbReference type="Pfam" id="PF01569">
    <property type="entry name" value="PAP2"/>
    <property type="match status" value="1"/>
</dbReference>
<keyword evidence="3 6" id="KW-0812">Transmembrane</keyword>
<evidence type="ECO:0000256" key="5">
    <source>
        <dbReference type="ARBA" id="ARBA00023136"/>
    </source>
</evidence>
<feature type="transmembrane region" description="Helical" evidence="6">
    <location>
        <begin position="168"/>
        <end position="188"/>
    </location>
</feature>
<protein>
    <submittedName>
        <fullName evidence="8">Phosphatidic acid phosphatase type</fullName>
    </submittedName>
</protein>
<dbReference type="InterPro" id="IPR000326">
    <property type="entry name" value="PAP2/HPO"/>
</dbReference>
<evidence type="ECO:0000259" key="7">
    <source>
        <dbReference type="SMART" id="SM00014"/>
    </source>
</evidence>
<dbReference type="GO" id="GO:0008195">
    <property type="term" value="F:phosphatidate phosphatase activity"/>
    <property type="evidence" value="ECO:0007669"/>
    <property type="project" value="TreeGrafter"/>
</dbReference>
<keyword evidence="4 6" id="KW-1133">Transmembrane helix</keyword>
<feature type="domain" description="Phosphatidic acid phosphatase type 2/haloperoxidase" evidence="7">
    <location>
        <begin position="197"/>
        <end position="347"/>
    </location>
</feature>
<evidence type="ECO:0000256" key="2">
    <source>
        <dbReference type="ARBA" id="ARBA00008816"/>
    </source>
</evidence>
<reference evidence="8" key="1">
    <citation type="submission" date="2020-06" db="EMBL/GenBank/DDBJ databases">
        <authorList>
            <consortium name="Plant Systems Biology data submission"/>
        </authorList>
    </citation>
    <scope>NUCLEOTIDE SEQUENCE</scope>
    <source>
        <strain evidence="8">D6</strain>
    </source>
</reference>
<dbReference type="PANTHER" id="PTHR10165">
    <property type="entry name" value="LIPID PHOSPHATE PHOSPHATASE"/>
    <property type="match status" value="1"/>
</dbReference>
<comment type="subcellular location">
    <subcellularLocation>
        <location evidence="1">Membrane</location>
        <topology evidence="1">Multi-pass membrane protein</topology>
    </subcellularLocation>
</comment>
<proteinExistence type="inferred from homology"/>
<dbReference type="InterPro" id="IPR036938">
    <property type="entry name" value="PAP2/HPO_sf"/>
</dbReference>
<feature type="transmembrane region" description="Helical" evidence="6">
    <location>
        <begin position="109"/>
        <end position="131"/>
    </location>
</feature>
<keyword evidence="9" id="KW-1185">Reference proteome</keyword>
<dbReference type="SUPFAM" id="SSF48317">
    <property type="entry name" value="Acid phosphatase/Vanadium-dependent haloperoxidase"/>
    <property type="match status" value="1"/>
</dbReference>
<feature type="transmembrane region" description="Helical" evidence="6">
    <location>
        <begin position="194"/>
        <end position="215"/>
    </location>
</feature>
<keyword evidence="5 6" id="KW-0472">Membrane</keyword>
<dbReference type="OrthoDB" id="46056at2759"/>
<dbReference type="Gene3D" id="1.20.144.10">
    <property type="entry name" value="Phosphatidic acid phosphatase type 2/haloperoxidase"/>
    <property type="match status" value="1"/>
</dbReference>
<gene>
    <name evidence="8" type="ORF">SEMRO_1549_G281640.1</name>
</gene>
<feature type="transmembrane region" description="Helical" evidence="6">
    <location>
        <begin position="255"/>
        <end position="273"/>
    </location>
</feature>
<evidence type="ECO:0000256" key="1">
    <source>
        <dbReference type="ARBA" id="ARBA00004141"/>
    </source>
</evidence>
<evidence type="ECO:0000313" key="8">
    <source>
        <dbReference type="EMBL" id="CAB9524536.1"/>
    </source>
</evidence>
<dbReference type="AlphaFoldDB" id="A0A9N8ES89"/>
<dbReference type="InterPro" id="IPR043216">
    <property type="entry name" value="PAP-like"/>
</dbReference>